<keyword evidence="2" id="KW-1185">Reference proteome</keyword>
<name>A0AAE1MAS1_9FABA</name>
<proteinExistence type="predicted"/>
<dbReference type="Proteomes" id="UP001293593">
    <property type="component" value="Unassembled WGS sequence"/>
</dbReference>
<accession>A0AAE1MAS1</accession>
<dbReference type="AlphaFoldDB" id="A0AAE1MAS1"/>
<dbReference type="InterPro" id="IPR025322">
    <property type="entry name" value="PADRE_dom"/>
</dbReference>
<gene>
    <name evidence="1" type="ORF">QN277_005121</name>
</gene>
<dbReference type="EMBL" id="JAWXYG010000011">
    <property type="protein sequence ID" value="KAK4258700.1"/>
    <property type="molecule type" value="Genomic_DNA"/>
</dbReference>
<comment type="caution">
    <text evidence="1">The sequence shown here is derived from an EMBL/GenBank/DDBJ whole genome shotgun (WGS) entry which is preliminary data.</text>
</comment>
<protein>
    <submittedName>
        <fullName evidence="1">Uncharacterized protein</fullName>
    </submittedName>
</protein>
<sequence length="157" mass="17176">MGNCASPQYTRKGGNLSWKSSVNVIDMEGKLQQLKEPKKAWHVLSQNPNCFICSSESMYVGSPIPHVVPSEELQLGHIYFLLPLSKSNTRLSIQDLCALTIKANTALVRSHTPSTANSTASATDSSLRKSSLVKPRIFSTIQDFHVSLSEFNGGILI</sequence>
<evidence type="ECO:0000313" key="1">
    <source>
        <dbReference type="EMBL" id="KAK4258700.1"/>
    </source>
</evidence>
<dbReference type="PANTHER" id="PTHR33052">
    <property type="entry name" value="DUF4228 DOMAIN PROTEIN-RELATED"/>
    <property type="match status" value="1"/>
</dbReference>
<reference evidence="1" key="1">
    <citation type="submission" date="2023-10" db="EMBL/GenBank/DDBJ databases">
        <title>Chromosome-level genome of the transformable northern wattle, Acacia crassicarpa.</title>
        <authorList>
            <person name="Massaro I."/>
            <person name="Sinha N.R."/>
            <person name="Poethig S."/>
            <person name="Leichty A.R."/>
        </authorList>
    </citation>
    <scope>NUCLEOTIDE SEQUENCE</scope>
    <source>
        <strain evidence="1">Acra3RX</strain>
        <tissue evidence="1">Leaf</tissue>
    </source>
</reference>
<dbReference type="Pfam" id="PF14009">
    <property type="entry name" value="PADRE"/>
    <property type="match status" value="1"/>
</dbReference>
<evidence type="ECO:0000313" key="2">
    <source>
        <dbReference type="Proteomes" id="UP001293593"/>
    </source>
</evidence>
<organism evidence="1 2">
    <name type="scientific">Acacia crassicarpa</name>
    <name type="common">northern wattle</name>
    <dbReference type="NCBI Taxonomy" id="499986"/>
    <lineage>
        <taxon>Eukaryota</taxon>
        <taxon>Viridiplantae</taxon>
        <taxon>Streptophyta</taxon>
        <taxon>Embryophyta</taxon>
        <taxon>Tracheophyta</taxon>
        <taxon>Spermatophyta</taxon>
        <taxon>Magnoliopsida</taxon>
        <taxon>eudicotyledons</taxon>
        <taxon>Gunneridae</taxon>
        <taxon>Pentapetalae</taxon>
        <taxon>rosids</taxon>
        <taxon>fabids</taxon>
        <taxon>Fabales</taxon>
        <taxon>Fabaceae</taxon>
        <taxon>Caesalpinioideae</taxon>
        <taxon>mimosoid clade</taxon>
        <taxon>Acacieae</taxon>
        <taxon>Acacia</taxon>
    </lineage>
</organism>